<name>A0A8S9M961_BRACR</name>
<accession>A0A8S9M961</accession>
<feature type="compositionally biased region" description="Polar residues" evidence="1">
    <location>
        <begin position="24"/>
        <end position="35"/>
    </location>
</feature>
<comment type="caution">
    <text evidence="2">The sequence shown here is derived from an EMBL/GenBank/DDBJ whole genome shotgun (WGS) entry which is preliminary data.</text>
</comment>
<proteinExistence type="predicted"/>
<feature type="region of interest" description="Disordered" evidence="1">
    <location>
        <begin position="1"/>
        <end position="57"/>
    </location>
</feature>
<sequence>MGGRGSNLYESKESNITEEENELGSKQSTDGSVKSTGFREIGSRRKNKTKASCRSWC</sequence>
<evidence type="ECO:0000256" key="1">
    <source>
        <dbReference type="SAM" id="MobiDB-lite"/>
    </source>
</evidence>
<organism evidence="2 3">
    <name type="scientific">Brassica cretica</name>
    <name type="common">Mustard</name>
    <dbReference type="NCBI Taxonomy" id="69181"/>
    <lineage>
        <taxon>Eukaryota</taxon>
        <taxon>Viridiplantae</taxon>
        <taxon>Streptophyta</taxon>
        <taxon>Embryophyta</taxon>
        <taxon>Tracheophyta</taxon>
        <taxon>Spermatophyta</taxon>
        <taxon>Magnoliopsida</taxon>
        <taxon>eudicotyledons</taxon>
        <taxon>Gunneridae</taxon>
        <taxon>Pentapetalae</taxon>
        <taxon>rosids</taxon>
        <taxon>malvids</taxon>
        <taxon>Brassicales</taxon>
        <taxon>Brassicaceae</taxon>
        <taxon>Brassiceae</taxon>
        <taxon>Brassica</taxon>
    </lineage>
</organism>
<reference evidence="2" key="1">
    <citation type="submission" date="2019-12" db="EMBL/GenBank/DDBJ databases">
        <title>Genome sequencing and annotation of Brassica cretica.</title>
        <authorList>
            <person name="Studholme D.J."/>
            <person name="Sarris P.F."/>
        </authorList>
    </citation>
    <scope>NUCLEOTIDE SEQUENCE</scope>
    <source>
        <strain evidence="2">PFS-001/15</strain>
        <tissue evidence="2">Leaf</tissue>
    </source>
</reference>
<evidence type="ECO:0000313" key="2">
    <source>
        <dbReference type="EMBL" id="KAF2616435.1"/>
    </source>
</evidence>
<dbReference type="EMBL" id="QGKW02000007">
    <property type="protein sequence ID" value="KAF2616435.1"/>
    <property type="molecule type" value="Genomic_DNA"/>
</dbReference>
<evidence type="ECO:0000313" key="3">
    <source>
        <dbReference type="Proteomes" id="UP000712281"/>
    </source>
</evidence>
<dbReference type="AlphaFoldDB" id="A0A8S9M961"/>
<dbReference type="Proteomes" id="UP000712281">
    <property type="component" value="Unassembled WGS sequence"/>
</dbReference>
<protein>
    <submittedName>
        <fullName evidence="2">Uncharacterized protein</fullName>
    </submittedName>
</protein>
<gene>
    <name evidence="2" type="ORF">F2Q68_00041752</name>
</gene>